<protein>
    <submittedName>
        <fullName evidence="1">DNA excision repair protein ERCC-8</fullName>
    </submittedName>
</protein>
<dbReference type="EMBL" id="JARAOO010000006">
    <property type="protein sequence ID" value="KAJ7966528.1"/>
    <property type="molecule type" value="Genomic_DNA"/>
</dbReference>
<accession>A0AAD7LYK6</accession>
<dbReference type="Proteomes" id="UP001163823">
    <property type="component" value="Chromosome 6"/>
</dbReference>
<dbReference type="AlphaFoldDB" id="A0AAD7LYK6"/>
<proteinExistence type="predicted"/>
<keyword evidence="2" id="KW-1185">Reference proteome</keyword>
<reference evidence="1" key="1">
    <citation type="journal article" date="2023" name="Science">
        <title>Elucidation of the pathway for biosynthesis of saponin adjuvants from the soapbark tree.</title>
        <authorList>
            <person name="Reed J."/>
            <person name="Orme A."/>
            <person name="El-Demerdash A."/>
            <person name="Owen C."/>
            <person name="Martin L.B.B."/>
            <person name="Misra R.C."/>
            <person name="Kikuchi S."/>
            <person name="Rejzek M."/>
            <person name="Martin A.C."/>
            <person name="Harkess A."/>
            <person name="Leebens-Mack J."/>
            <person name="Louveau T."/>
            <person name="Stephenson M.J."/>
            <person name="Osbourn A."/>
        </authorList>
    </citation>
    <scope>NUCLEOTIDE SEQUENCE</scope>
    <source>
        <strain evidence="1">S10</strain>
    </source>
</reference>
<organism evidence="1 2">
    <name type="scientific">Quillaja saponaria</name>
    <name type="common">Soap bark tree</name>
    <dbReference type="NCBI Taxonomy" id="32244"/>
    <lineage>
        <taxon>Eukaryota</taxon>
        <taxon>Viridiplantae</taxon>
        <taxon>Streptophyta</taxon>
        <taxon>Embryophyta</taxon>
        <taxon>Tracheophyta</taxon>
        <taxon>Spermatophyta</taxon>
        <taxon>Magnoliopsida</taxon>
        <taxon>eudicotyledons</taxon>
        <taxon>Gunneridae</taxon>
        <taxon>Pentapetalae</taxon>
        <taxon>rosids</taxon>
        <taxon>fabids</taxon>
        <taxon>Fabales</taxon>
        <taxon>Quillajaceae</taxon>
        <taxon>Quillaja</taxon>
    </lineage>
</organism>
<evidence type="ECO:0000313" key="2">
    <source>
        <dbReference type="Proteomes" id="UP001163823"/>
    </source>
</evidence>
<sequence>MWKEIRDREVGKVFSNHFVNRITSDRISKLELSSYKDIVFPRKGDWSTSTKWFWLLGDVMVQKYFGTSDVPAVQWKLRIRHQSPVQNNGQHKGNLPMGTVPNSHQLVKFQPRDLQGRDYIQGCSLVRNMSLLTMVP</sequence>
<dbReference type="KEGG" id="qsa:O6P43_015986"/>
<comment type="caution">
    <text evidence="1">The sequence shown here is derived from an EMBL/GenBank/DDBJ whole genome shotgun (WGS) entry which is preliminary data.</text>
</comment>
<evidence type="ECO:0000313" key="1">
    <source>
        <dbReference type="EMBL" id="KAJ7966528.1"/>
    </source>
</evidence>
<gene>
    <name evidence="1" type="ORF">O6P43_015986</name>
</gene>
<name>A0AAD7LYK6_QUISA</name>